<accession>A0A1F6CIK4</accession>
<feature type="transmembrane region" description="Helical" evidence="1">
    <location>
        <begin position="12"/>
        <end position="34"/>
    </location>
</feature>
<dbReference type="Proteomes" id="UP000178815">
    <property type="component" value="Unassembled WGS sequence"/>
</dbReference>
<sequence>MAMTWAGRRRLTISLIAGAIVMVLIAIGFTTALYKAPSCTDNKLNQNETGVDCGGSCSYLCNAQVKQPVVLFTKLLINNSGRTDVVASVENKNTDAAARNVSYVVTLYAADQSIIRELGGTLDLPPRTTVPVFMPNVLSGGETATRAFLEIASTSPKWFALSADPRIVPIVSNTTLTGAASTPRVEAVLANPSVSSMKNVRVIVLVHGAGGNIIAASATVVSAIPAQGRATATFTWNETFSSTLSLLEVVPIIPLP</sequence>
<evidence type="ECO:0000313" key="3">
    <source>
        <dbReference type="Proteomes" id="UP000178815"/>
    </source>
</evidence>
<dbReference type="EMBL" id="MFKU01000008">
    <property type="protein sequence ID" value="OGG48791.1"/>
    <property type="molecule type" value="Genomic_DNA"/>
</dbReference>
<dbReference type="STRING" id="1798481.A2678_02855"/>
<organism evidence="2 3">
    <name type="scientific">Candidatus Kaiserbacteria bacterium RIFCSPHIGHO2_01_FULL_53_31</name>
    <dbReference type="NCBI Taxonomy" id="1798481"/>
    <lineage>
        <taxon>Bacteria</taxon>
        <taxon>Candidatus Kaiseribacteriota</taxon>
    </lineage>
</organism>
<comment type="caution">
    <text evidence="2">The sequence shown here is derived from an EMBL/GenBank/DDBJ whole genome shotgun (WGS) entry which is preliminary data.</text>
</comment>
<keyword evidence="1" id="KW-0472">Membrane</keyword>
<keyword evidence="1" id="KW-0812">Transmembrane</keyword>
<evidence type="ECO:0000313" key="2">
    <source>
        <dbReference type="EMBL" id="OGG48791.1"/>
    </source>
</evidence>
<protein>
    <submittedName>
        <fullName evidence="2">Uncharacterized protein</fullName>
    </submittedName>
</protein>
<keyword evidence="1" id="KW-1133">Transmembrane helix</keyword>
<dbReference type="AlphaFoldDB" id="A0A1F6CIK4"/>
<evidence type="ECO:0000256" key="1">
    <source>
        <dbReference type="SAM" id="Phobius"/>
    </source>
</evidence>
<gene>
    <name evidence="2" type="ORF">A2678_02855</name>
</gene>
<proteinExistence type="predicted"/>
<reference evidence="2 3" key="1">
    <citation type="journal article" date="2016" name="Nat. Commun.">
        <title>Thousands of microbial genomes shed light on interconnected biogeochemical processes in an aquifer system.</title>
        <authorList>
            <person name="Anantharaman K."/>
            <person name="Brown C.T."/>
            <person name="Hug L.A."/>
            <person name="Sharon I."/>
            <person name="Castelle C.J."/>
            <person name="Probst A.J."/>
            <person name="Thomas B.C."/>
            <person name="Singh A."/>
            <person name="Wilkins M.J."/>
            <person name="Karaoz U."/>
            <person name="Brodie E.L."/>
            <person name="Williams K.H."/>
            <person name="Hubbard S.S."/>
            <person name="Banfield J.F."/>
        </authorList>
    </citation>
    <scope>NUCLEOTIDE SEQUENCE [LARGE SCALE GENOMIC DNA]</scope>
</reference>
<name>A0A1F6CIK4_9BACT</name>